<dbReference type="GO" id="GO:0003676">
    <property type="term" value="F:nucleic acid binding"/>
    <property type="evidence" value="ECO:0007669"/>
    <property type="project" value="InterPro"/>
</dbReference>
<accession>A0A6C0B543</accession>
<dbReference type="CDD" id="cd04458">
    <property type="entry name" value="CSP_CDS"/>
    <property type="match status" value="1"/>
</dbReference>
<dbReference type="AlphaFoldDB" id="A0A6C0B543"/>
<evidence type="ECO:0000313" key="3">
    <source>
        <dbReference type="EMBL" id="QHS86669.1"/>
    </source>
</evidence>
<protein>
    <recommendedName>
        <fullName evidence="2">CSD domain-containing protein</fullName>
    </recommendedName>
</protein>
<dbReference type="EMBL" id="MN739060">
    <property type="protein sequence ID" value="QHS86669.1"/>
    <property type="molecule type" value="Genomic_DNA"/>
</dbReference>
<dbReference type="InterPro" id="IPR012340">
    <property type="entry name" value="NA-bd_OB-fold"/>
</dbReference>
<name>A0A6C0B543_9ZZZZ</name>
<dbReference type="InterPro" id="IPR011129">
    <property type="entry name" value="CSD"/>
</dbReference>
<proteinExistence type="predicted"/>
<sequence length="113" mass="12506">MTDTQTACVKWFNPKSGYGFITDIGTNDDVFVHHSELQTSENVYRSLTTGEYIEYIVKIDESGKSTATNVTGIGGGLLLCETTAINMAERRDRNSSRGTQRGRGPQKEEPSHM</sequence>
<feature type="region of interest" description="Disordered" evidence="1">
    <location>
        <begin position="88"/>
        <end position="113"/>
    </location>
</feature>
<organism evidence="3">
    <name type="scientific">viral metagenome</name>
    <dbReference type="NCBI Taxonomy" id="1070528"/>
    <lineage>
        <taxon>unclassified sequences</taxon>
        <taxon>metagenomes</taxon>
        <taxon>organismal metagenomes</taxon>
    </lineage>
</organism>
<evidence type="ECO:0000256" key="1">
    <source>
        <dbReference type="SAM" id="MobiDB-lite"/>
    </source>
</evidence>
<dbReference type="SUPFAM" id="SSF50249">
    <property type="entry name" value="Nucleic acid-binding proteins"/>
    <property type="match status" value="1"/>
</dbReference>
<dbReference type="PROSITE" id="PS00352">
    <property type="entry name" value="CSD_1"/>
    <property type="match status" value="1"/>
</dbReference>
<dbReference type="InterPro" id="IPR002059">
    <property type="entry name" value="CSP_DNA-bd"/>
</dbReference>
<dbReference type="Gene3D" id="2.40.50.140">
    <property type="entry name" value="Nucleic acid-binding proteins"/>
    <property type="match status" value="1"/>
</dbReference>
<dbReference type="InterPro" id="IPR019844">
    <property type="entry name" value="CSD_CS"/>
</dbReference>
<reference evidence="3" key="1">
    <citation type="journal article" date="2020" name="Nature">
        <title>Giant virus diversity and host interactions through global metagenomics.</title>
        <authorList>
            <person name="Schulz F."/>
            <person name="Roux S."/>
            <person name="Paez-Espino D."/>
            <person name="Jungbluth S."/>
            <person name="Walsh D.A."/>
            <person name="Denef V.J."/>
            <person name="McMahon K.D."/>
            <person name="Konstantinidis K.T."/>
            <person name="Eloe-Fadrosh E.A."/>
            <person name="Kyrpides N.C."/>
            <person name="Woyke T."/>
        </authorList>
    </citation>
    <scope>NUCLEOTIDE SEQUENCE</scope>
    <source>
        <strain evidence="3">GVMAG-M-3300009422-16</strain>
    </source>
</reference>
<dbReference type="SMART" id="SM00357">
    <property type="entry name" value="CSP"/>
    <property type="match status" value="1"/>
</dbReference>
<evidence type="ECO:0000259" key="2">
    <source>
        <dbReference type="PROSITE" id="PS51857"/>
    </source>
</evidence>
<dbReference type="Pfam" id="PF00313">
    <property type="entry name" value="CSD"/>
    <property type="match status" value="1"/>
</dbReference>
<dbReference type="PANTHER" id="PTHR11544">
    <property type="entry name" value="COLD SHOCK DOMAIN CONTAINING PROTEINS"/>
    <property type="match status" value="1"/>
</dbReference>
<feature type="domain" description="CSD" evidence="2">
    <location>
        <begin position="4"/>
        <end position="72"/>
    </location>
</feature>
<dbReference type="PROSITE" id="PS51857">
    <property type="entry name" value="CSD_2"/>
    <property type="match status" value="1"/>
</dbReference>
<dbReference type="InterPro" id="IPR050181">
    <property type="entry name" value="Cold_shock_domain"/>
</dbReference>
<dbReference type="PRINTS" id="PR00050">
    <property type="entry name" value="COLDSHOCK"/>
</dbReference>